<dbReference type="SMART" id="SM00267">
    <property type="entry name" value="GGDEF"/>
    <property type="match status" value="1"/>
</dbReference>
<protein>
    <submittedName>
        <fullName evidence="3">Diguanylate cyclase</fullName>
    </submittedName>
</protein>
<dbReference type="InterPro" id="IPR000160">
    <property type="entry name" value="GGDEF_dom"/>
</dbReference>
<dbReference type="GO" id="GO:0005886">
    <property type="term" value="C:plasma membrane"/>
    <property type="evidence" value="ECO:0007669"/>
    <property type="project" value="TreeGrafter"/>
</dbReference>
<evidence type="ECO:0000259" key="2">
    <source>
        <dbReference type="PROSITE" id="PS50887"/>
    </source>
</evidence>
<reference evidence="3 4" key="1">
    <citation type="submission" date="2019-12" db="EMBL/GenBank/DDBJ databases">
        <title>Deinococcus sp. HMF7620 Genome sequencing and assembly.</title>
        <authorList>
            <person name="Kang H."/>
            <person name="Kim H."/>
            <person name="Joh K."/>
        </authorList>
    </citation>
    <scope>NUCLEOTIDE SEQUENCE [LARGE SCALE GENOMIC DNA]</scope>
    <source>
        <strain evidence="3 4">HMF7620</strain>
    </source>
</reference>
<name>A0A7C9HRT4_9DEIO</name>
<organism evidence="3 4">
    <name type="scientific">Deinococcus arboris</name>
    <dbReference type="NCBI Taxonomy" id="2682977"/>
    <lineage>
        <taxon>Bacteria</taxon>
        <taxon>Thermotogati</taxon>
        <taxon>Deinococcota</taxon>
        <taxon>Deinococci</taxon>
        <taxon>Deinococcales</taxon>
        <taxon>Deinococcaceae</taxon>
        <taxon>Deinococcus</taxon>
    </lineage>
</organism>
<dbReference type="Pfam" id="PF00990">
    <property type="entry name" value="GGDEF"/>
    <property type="match status" value="1"/>
</dbReference>
<dbReference type="InterPro" id="IPR029787">
    <property type="entry name" value="Nucleotide_cyclase"/>
</dbReference>
<dbReference type="InterPro" id="IPR050469">
    <property type="entry name" value="Diguanylate_Cyclase"/>
</dbReference>
<dbReference type="InterPro" id="IPR043128">
    <property type="entry name" value="Rev_trsase/Diguanyl_cyclase"/>
</dbReference>
<dbReference type="FunFam" id="3.30.70.270:FF:000001">
    <property type="entry name" value="Diguanylate cyclase domain protein"/>
    <property type="match status" value="1"/>
</dbReference>
<feature type="domain" description="GGDEF" evidence="2">
    <location>
        <begin position="396"/>
        <end position="525"/>
    </location>
</feature>
<gene>
    <name evidence="3" type="ORF">GO986_10775</name>
</gene>
<dbReference type="RefSeq" id="WP_157459297.1">
    <property type="nucleotide sequence ID" value="NZ_WQLB01000012.1"/>
</dbReference>
<dbReference type="GO" id="GO:0052621">
    <property type="term" value="F:diguanylate cyclase activity"/>
    <property type="evidence" value="ECO:0007669"/>
    <property type="project" value="TreeGrafter"/>
</dbReference>
<dbReference type="PANTHER" id="PTHR45138:SF9">
    <property type="entry name" value="DIGUANYLATE CYCLASE DGCM-RELATED"/>
    <property type="match status" value="1"/>
</dbReference>
<dbReference type="Proteomes" id="UP000483286">
    <property type="component" value="Unassembled WGS sequence"/>
</dbReference>
<dbReference type="PROSITE" id="PS50887">
    <property type="entry name" value="GGDEF"/>
    <property type="match status" value="1"/>
</dbReference>
<evidence type="ECO:0000256" key="1">
    <source>
        <dbReference type="SAM" id="Coils"/>
    </source>
</evidence>
<keyword evidence="4" id="KW-1185">Reference proteome</keyword>
<dbReference type="GO" id="GO:1902201">
    <property type="term" value="P:negative regulation of bacterial-type flagellum-dependent cell motility"/>
    <property type="evidence" value="ECO:0007669"/>
    <property type="project" value="TreeGrafter"/>
</dbReference>
<evidence type="ECO:0000313" key="4">
    <source>
        <dbReference type="Proteomes" id="UP000483286"/>
    </source>
</evidence>
<dbReference type="InterPro" id="IPR011990">
    <property type="entry name" value="TPR-like_helical_dom_sf"/>
</dbReference>
<dbReference type="Gene3D" id="3.30.70.270">
    <property type="match status" value="1"/>
</dbReference>
<feature type="coiled-coil region" evidence="1">
    <location>
        <begin position="335"/>
        <end position="369"/>
    </location>
</feature>
<dbReference type="PANTHER" id="PTHR45138">
    <property type="entry name" value="REGULATORY COMPONENTS OF SENSORY TRANSDUCTION SYSTEM"/>
    <property type="match status" value="1"/>
</dbReference>
<dbReference type="EMBL" id="WQLB01000012">
    <property type="protein sequence ID" value="MVN87254.1"/>
    <property type="molecule type" value="Genomic_DNA"/>
</dbReference>
<dbReference type="Gene3D" id="1.25.40.10">
    <property type="entry name" value="Tetratricopeptide repeat domain"/>
    <property type="match status" value="1"/>
</dbReference>
<dbReference type="SUPFAM" id="SSF48452">
    <property type="entry name" value="TPR-like"/>
    <property type="match status" value="1"/>
</dbReference>
<evidence type="ECO:0000313" key="3">
    <source>
        <dbReference type="EMBL" id="MVN87254.1"/>
    </source>
</evidence>
<sequence length="525" mass="56972">MSALAPAPQQPLTLLEDAWSLRDTAPDLARQMAQTDGRFVDGHPSPEAGVLLAYLNWRAGHLSRAVSQVGTALLDLRAQAAGPWLMRALNLLAALHSRLGQRDQAAALYEEQLGLSRVVGDPECTAIAQHDLGVTLRASDPVRARAHVAGALETFQALGNLYAAAVAQLHLVRFDREAGDLSAAQTTLEQVLACPLLGQHPALAAAAYAEELTVARVLDHPERVKRARRHLRELCAAHDHPELHITAALALSVGAQPAAALAVLTPAVAAARALGANGSLPTLLERVAEAQAALGQHQDAVASLCEVLTLERELHHAERRQGFRMLDVLHRFHHLEAAAQEQQRYTAELQAHLRDLQTLNARIRELSRIDGLTRLHNRDYLFQEGGRLAELCSAQAPLSAAMLDIDHFKWVNDTWGHQLGDAVLQRLAQMLRAVAEPGDIVARYGGEEFVMLRPGRQDALRASCQALQGAVRDHAWGELRPGLRVTLSIGVAHTEANDFDALLGEADRRLYRVKSSGRNAICAAD</sequence>
<dbReference type="NCBIfam" id="TIGR00254">
    <property type="entry name" value="GGDEF"/>
    <property type="match status" value="1"/>
</dbReference>
<keyword evidence="1" id="KW-0175">Coiled coil</keyword>
<dbReference type="GO" id="GO:0043709">
    <property type="term" value="P:cell adhesion involved in single-species biofilm formation"/>
    <property type="evidence" value="ECO:0007669"/>
    <property type="project" value="TreeGrafter"/>
</dbReference>
<dbReference type="CDD" id="cd01949">
    <property type="entry name" value="GGDEF"/>
    <property type="match status" value="1"/>
</dbReference>
<comment type="caution">
    <text evidence="3">The sequence shown here is derived from an EMBL/GenBank/DDBJ whole genome shotgun (WGS) entry which is preliminary data.</text>
</comment>
<proteinExistence type="predicted"/>
<dbReference type="SUPFAM" id="SSF55073">
    <property type="entry name" value="Nucleotide cyclase"/>
    <property type="match status" value="1"/>
</dbReference>
<dbReference type="AlphaFoldDB" id="A0A7C9HRT4"/>
<accession>A0A7C9HRT4</accession>